<evidence type="ECO:0000313" key="2">
    <source>
        <dbReference type="Proteomes" id="UP000299102"/>
    </source>
</evidence>
<proteinExistence type="predicted"/>
<sequence length="144" mass="16227">MRQSRQFAPVFRSFVKIVDHRTRNPSRDMRAADSILLIKVATHEAVARINHRNSIVDKQRKLVTHFGTRTAGRGAAAARAQGGERLRQTVPALPPYRRVASTGRPERTPARGVACKSHGFTVCWPLLFPIAERFGAKVEYYLFC</sequence>
<dbReference type="Proteomes" id="UP000299102">
    <property type="component" value="Unassembled WGS sequence"/>
</dbReference>
<evidence type="ECO:0000313" key="1">
    <source>
        <dbReference type="EMBL" id="GBP61871.1"/>
    </source>
</evidence>
<comment type="caution">
    <text evidence="1">The sequence shown here is derived from an EMBL/GenBank/DDBJ whole genome shotgun (WGS) entry which is preliminary data.</text>
</comment>
<keyword evidence="2" id="KW-1185">Reference proteome</keyword>
<name>A0A4C1XDA2_EUMVA</name>
<accession>A0A4C1XDA2</accession>
<dbReference type="AlphaFoldDB" id="A0A4C1XDA2"/>
<organism evidence="1 2">
    <name type="scientific">Eumeta variegata</name>
    <name type="common">Bagworm moth</name>
    <name type="synonym">Eumeta japonica</name>
    <dbReference type="NCBI Taxonomy" id="151549"/>
    <lineage>
        <taxon>Eukaryota</taxon>
        <taxon>Metazoa</taxon>
        <taxon>Ecdysozoa</taxon>
        <taxon>Arthropoda</taxon>
        <taxon>Hexapoda</taxon>
        <taxon>Insecta</taxon>
        <taxon>Pterygota</taxon>
        <taxon>Neoptera</taxon>
        <taxon>Endopterygota</taxon>
        <taxon>Lepidoptera</taxon>
        <taxon>Glossata</taxon>
        <taxon>Ditrysia</taxon>
        <taxon>Tineoidea</taxon>
        <taxon>Psychidae</taxon>
        <taxon>Oiketicinae</taxon>
        <taxon>Eumeta</taxon>
    </lineage>
</organism>
<gene>
    <name evidence="1" type="ORF">EVAR_97960_1</name>
</gene>
<dbReference type="EMBL" id="BGZK01000825">
    <property type="protein sequence ID" value="GBP61871.1"/>
    <property type="molecule type" value="Genomic_DNA"/>
</dbReference>
<protein>
    <submittedName>
        <fullName evidence="1">Uncharacterized protein</fullName>
    </submittedName>
</protein>
<reference evidence="1 2" key="1">
    <citation type="journal article" date="2019" name="Commun. Biol.">
        <title>The bagworm genome reveals a unique fibroin gene that provides high tensile strength.</title>
        <authorList>
            <person name="Kono N."/>
            <person name="Nakamura H."/>
            <person name="Ohtoshi R."/>
            <person name="Tomita M."/>
            <person name="Numata K."/>
            <person name="Arakawa K."/>
        </authorList>
    </citation>
    <scope>NUCLEOTIDE SEQUENCE [LARGE SCALE GENOMIC DNA]</scope>
</reference>